<evidence type="ECO:0000256" key="3">
    <source>
        <dbReference type="ARBA" id="ARBA00022989"/>
    </source>
</evidence>
<evidence type="ECO:0000256" key="9">
    <source>
        <dbReference type="SAM" id="Phobius"/>
    </source>
</evidence>
<evidence type="ECO:0000256" key="6">
    <source>
        <dbReference type="ARBA" id="ARBA00023170"/>
    </source>
</evidence>
<evidence type="ECO:0000259" key="10">
    <source>
        <dbReference type="PROSITE" id="PS50262"/>
    </source>
</evidence>
<evidence type="ECO:0000256" key="2">
    <source>
        <dbReference type="ARBA" id="ARBA00022692"/>
    </source>
</evidence>
<keyword evidence="6 8" id="KW-0675">Receptor</keyword>
<feature type="transmembrane region" description="Helical" evidence="9">
    <location>
        <begin position="239"/>
        <end position="260"/>
    </location>
</feature>
<dbReference type="Proteomes" id="UP000694680">
    <property type="component" value="Chromosome 20"/>
</dbReference>
<name>A0A8C5HSD6_GOUWI</name>
<dbReference type="PRINTS" id="PR00237">
    <property type="entry name" value="GPCRRHODOPSN"/>
</dbReference>
<evidence type="ECO:0000313" key="11">
    <source>
        <dbReference type="Ensembl" id="ENSGWIP00000048344.1"/>
    </source>
</evidence>
<keyword evidence="3 9" id="KW-1133">Transmembrane helix</keyword>
<reference evidence="11" key="3">
    <citation type="submission" date="2025-09" db="UniProtKB">
        <authorList>
            <consortium name="Ensembl"/>
        </authorList>
    </citation>
    <scope>IDENTIFICATION</scope>
</reference>
<dbReference type="PRINTS" id="PR01157">
    <property type="entry name" value="P2YPURNOCPTR"/>
</dbReference>
<dbReference type="PANTHER" id="PTHR24237:SF42">
    <property type="entry name" value="G PROTEIN-COUPLED RECEPTOR 17"/>
    <property type="match status" value="1"/>
</dbReference>
<keyword evidence="5 9" id="KW-0472">Membrane</keyword>
<feature type="transmembrane region" description="Helical" evidence="9">
    <location>
        <begin position="194"/>
        <end position="218"/>
    </location>
</feature>
<keyword evidence="7 8" id="KW-0807">Transducer</keyword>
<dbReference type="InterPro" id="IPR000276">
    <property type="entry name" value="GPCR_Rhodpsn"/>
</dbReference>
<dbReference type="SUPFAM" id="SSF81321">
    <property type="entry name" value="Family A G protein-coupled receptor-like"/>
    <property type="match status" value="1"/>
</dbReference>
<feature type="transmembrane region" description="Helical" evidence="9">
    <location>
        <begin position="148"/>
        <end position="170"/>
    </location>
</feature>
<protein>
    <submittedName>
        <fullName evidence="11">Si:dkey-96n2.3</fullName>
    </submittedName>
</protein>
<evidence type="ECO:0000313" key="12">
    <source>
        <dbReference type="Proteomes" id="UP000694680"/>
    </source>
</evidence>
<dbReference type="AlphaFoldDB" id="A0A8C5HSD6"/>
<comment type="subcellular location">
    <subcellularLocation>
        <location evidence="1">Membrane</location>
        <topology evidence="1">Multi-pass membrane protein</topology>
    </subcellularLocation>
</comment>
<accession>A0A8C5HSD6</accession>
<keyword evidence="4 8" id="KW-0297">G-protein coupled receptor</keyword>
<sequence>MIVWSGDVTSYFRTMNTSEEQRESFCSTSMPFWNIALSTYYILILIIAVPGNVLALWAFFHQKITSPTKVFLSGLAVADISYVLILPLRIVYHLMACRWPFELVLCRITGFLFHLNMYCSIYLMSFISLDRFLAVVVPLKSKSIRKPLYAKVSMCILWGIVIVSMCPTLFPKNNQAIKSSICTAIYLEKSSITAFYSTIVAFGIPLTSVILSYMLILLKLRALKQQSDRQVKDKVRKTIFFIMTHFLVAFVPYHVSRVIYIKSHITGPITAAREESLAQANQITSALACMNAALDPVMYFFLNRAYRDQSLKLFSKPRQQEQSSNYTQHSYKLNLDGFTEIP</sequence>
<dbReference type="PROSITE" id="PS00237">
    <property type="entry name" value="G_PROTEIN_RECEP_F1_1"/>
    <property type="match status" value="1"/>
</dbReference>
<evidence type="ECO:0000256" key="1">
    <source>
        <dbReference type="ARBA" id="ARBA00004141"/>
    </source>
</evidence>
<dbReference type="PROSITE" id="PS50262">
    <property type="entry name" value="G_PROTEIN_RECEP_F1_2"/>
    <property type="match status" value="1"/>
</dbReference>
<dbReference type="SMART" id="SM01381">
    <property type="entry name" value="7TM_GPCR_Srsx"/>
    <property type="match status" value="1"/>
</dbReference>
<dbReference type="GO" id="GO:0008142">
    <property type="term" value="F:oxysterol binding"/>
    <property type="evidence" value="ECO:0007669"/>
    <property type="project" value="InterPro"/>
</dbReference>
<dbReference type="Gene3D" id="1.20.1070.10">
    <property type="entry name" value="Rhodopsin 7-helix transmembrane proteins"/>
    <property type="match status" value="1"/>
</dbReference>
<dbReference type="GO" id="GO:0004930">
    <property type="term" value="F:G protein-coupled receptor activity"/>
    <property type="evidence" value="ECO:0007669"/>
    <property type="project" value="UniProtKB-KW"/>
</dbReference>
<dbReference type="GO" id="GO:0016020">
    <property type="term" value="C:membrane"/>
    <property type="evidence" value="ECO:0007669"/>
    <property type="project" value="UniProtKB-SubCell"/>
</dbReference>
<dbReference type="Pfam" id="PF00001">
    <property type="entry name" value="7tm_1"/>
    <property type="match status" value="1"/>
</dbReference>
<feature type="domain" description="G-protein coupled receptors family 1 profile" evidence="10">
    <location>
        <begin position="51"/>
        <end position="299"/>
    </location>
</feature>
<reference evidence="11" key="2">
    <citation type="submission" date="2025-08" db="UniProtKB">
        <authorList>
            <consortium name="Ensembl"/>
        </authorList>
    </citation>
    <scope>IDENTIFICATION</scope>
</reference>
<organism evidence="11 12">
    <name type="scientific">Gouania willdenowi</name>
    <name type="common">Blunt-snouted clingfish</name>
    <name type="synonym">Lepadogaster willdenowi</name>
    <dbReference type="NCBI Taxonomy" id="441366"/>
    <lineage>
        <taxon>Eukaryota</taxon>
        <taxon>Metazoa</taxon>
        <taxon>Chordata</taxon>
        <taxon>Craniata</taxon>
        <taxon>Vertebrata</taxon>
        <taxon>Euteleostomi</taxon>
        <taxon>Actinopterygii</taxon>
        <taxon>Neopterygii</taxon>
        <taxon>Teleostei</taxon>
        <taxon>Neoteleostei</taxon>
        <taxon>Acanthomorphata</taxon>
        <taxon>Ovalentaria</taxon>
        <taxon>Blenniimorphae</taxon>
        <taxon>Blenniiformes</taxon>
        <taxon>Gobiesocoidei</taxon>
        <taxon>Gobiesocidae</taxon>
        <taxon>Gobiesocinae</taxon>
        <taxon>Gouania</taxon>
    </lineage>
</organism>
<comment type="similarity">
    <text evidence="8">Belongs to the G-protein coupled receptor 1 family.</text>
</comment>
<feature type="transmembrane region" description="Helical" evidence="9">
    <location>
        <begin position="40"/>
        <end position="60"/>
    </location>
</feature>
<dbReference type="PANTHER" id="PTHR24237">
    <property type="entry name" value="G-PROTEIN COUPLED RECEPTOR"/>
    <property type="match status" value="1"/>
</dbReference>
<feature type="transmembrane region" description="Helical" evidence="9">
    <location>
        <begin position="115"/>
        <end position="136"/>
    </location>
</feature>
<dbReference type="InterPro" id="IPR017452">
    <property type="entry name" value="GPCR_Rhodpsn_7TM"/>
</dbReference>
<evidence type="ECO:0000256" key="8">
    <source>
        <dbReference type="RuleBase" id="RU000688"/>
    </source>
</evidence>
<keyword evidence="12" id="KW-1185">Reference proteome</keyword>
<dbReference type="Ensembl" id="ENSGWIT00000052285.1">
    <property type="protein sequence ID" value="ENSGWIP00000048344.1"/>
    <property type="gene ID" value="ENSGWIG00000023710.1"/>
</dbReference>
<feature type="transmembrane region" description="Helical" evidence="9">
    <location>
        <begin position="72"/>
        <end position="95"/>
    </location>
</feature>
<evidence type="ECO:0000256" key="4">
    <source>
        <dbReference type="ARBA" id="ARBA00023040"/>
    </source>
</evidence>
<reference evidence="11" key="1">
    <citation type="submission" date="2020-06" db="EMBL/GenBank/DDBJ databases">
        <authorList>
            <consortium name="Wellcome Sanger Institute Data Sharing"/>
        </authorList>
    </citation>
    <scope>NUCLEOTIDE SEQUENCE [LARGE SCALE GENOMIC DNA]</scope>
</reference>
<evidence type="ECO:0000256" key="7">
    <source>
        <dbReference type="ARBA" id="ARBA00023224"/>
    </source>
</evidence>
<feature type="transmembrane region" description="Helical" evidence="9">
    <location>
        <begin position="280"/>
        <end position="302"/>
    </location>
</feature>
<dbReference type="InterPro" id="IPR047160">
    <property type="entry name" value="GP183-like"/>
</dbReference>
<evidence type="ECO:0000256" key="5">
    <source>
        <dbReference type="ARBA" id="ARBA00023136"/>
    </source>
</evidence>
<proteinExistence type="inferred from homology"/>
<keyword evidence="2 8" id="KW-0812">Transmembrane</keyword>